<organism evidence="2 3">
    <name type="scientific">Dolichospermum flos-aquae CCAP 1403/13F</name>
    <dbReference type="NCBI Taxonomy" id="315271"/>
    <lineage>
        <taxon>Bacteria</taxon>
        <taxon>Bacillati</taxon>
        <taxon>Cyanobacteriota</taxon>
        <taxon>Cyanophyceae</taxon>
        <taxon>Nostocales</taxon>
        <taxon>Aphanizomenonaceae</taxon>
        <taxon>Dolichospermum</taxon>
    </lineage>
</organism>
<dbReference type="Pfam" id="PF05257">
    <property type="entry name" value="CHAP"/>
    <property type="match status" value="1"/>
</dbReference>
<dbReference type="SUPFAM" id="SSF54001">
    <property type="entry name" value="Cysteine proteinases"/>
    <property type="match status" value="1"/>
</dbReference>
<sequence length="288" mass="31005">MDSTRILGLELAVKNPVNPANSSQLPVPFIDTVFQAINASEYILSGLSGNSQRDYIMGTAFGLYNQESANQILTAWARNNFTNTPHIKLVSGQNFNGAYAKDNNTIYLSGEFVAANSGNVGAVTGVLVEEVGHYLDSQINAKDADGDEGYIFSALVRGQSISPGELVSLKSEDDRAVISINGKYAYGRAIEKGLFQNNRGIGETVSLNAGSWDDQIGLSNVKCTPRINSFIIFDSETGGTTDSRGHVGFVEQVYADGSFLISESNWGNYLGFGLRHLSAGTKAKFIYL</sequence>
<dbReference type="KEGG" id="dfs:HGD76_09775"/>
<dbReference type="InterPro" id="IPR038765">
    <property type="entry name" value="Papain-like_cys_pep_sf"/>
</dbReference>
<reference evidence="2 3" key="2">
    <citation type="submission" date="2020-04" db="EMBL/GenBank/DDBJ databases">
        <authorList>
            <person name="Fomenkov A."/>
            <person name="Anton B.P."/>
            <person name="Roberts R.J."/>
        </authorList>
    </citation>
    <scope>NUCLEOTIDE SEQUENCE [LARGE SCALE GENOMIC DNA]</scope>
    <source>
        <strain evidence="2 3">CCAP 1403/13f</strain>
    </source>
</reference>
<evidence type="ECO:0000259" key="1">
    <source>
        <dbReference type="PROSITE" id="PS50911"/>
    </source>
</evidence>
<dbReference type="Proteomes" id="UP000502433">
    <property type="component" value="Chromosome"/>
</dbReference>
<protein>
    <submittedName>
        <fullName evidence="2">CHAP domain-containing protein</fullName>
    </submittedName>
</protein>
<name>A0A6H2BZM7_DOLFA</name>
<gene>
    <name evidence="2" type="ORF">HGD76_09775</name>
</gene>
<dbReference type="PROSITE" id="PS50911">
    <property type="entry name" value="CHAP"/>
    <property type="match status" value="1"/>
</dbReference>
<reference evidence="2 3" key="1">
    <citation type="submission" date="2020-04" db="EMBL/GenBank/DDBJ databases">
        <title>Genome-Wide Identification of 5-Methylcytosine Sites in Bacterial Genomes By High-Throughput Sequencing of MspJI Restriction Fragments.</title>
        <authorList>
            <person name="Wu V."/>
        </authorList>
    </citation>
    <scope>NUCLEOTIDE SEQUENCE [LARGE SCALE GENOMIC DNA]</scope>
    <source>
        <strain evidence="2 3">CCAP 1403/13f</strain>
    </source>
</reference>
<proteinExistence type="predicted"/>
<accession>A0A6H2BZM7</accession>
<dbReference type="AlphaFoldDB" id="A0A6H2BZM7"/>
<dbReference type="EMBL" id="CP051206">
    <property type="protein sequence ID" value="QJB44416.1"/>
    <property type="molecule type" value="Genomic_DNA"/>
</dbReference>
<dbReference type="Gene3D" id="3.90.1720.10">
    <property type="entry name" value="endopeptidase domain like (from Nostoc punctiforme)"/>
    <property type="match status" value="1"/>
</dbReference>
<feature type="domain" description="Peptidase C51" evidence="1">
    <location>
        <begin position="156"/>
        <end position="288"/>
    </location>
</feature>
<dbReference type="InterPro" id="IPR007921">
    <property type="entry name" value="CHAP_dom"/>
</dbReference>
<dbReference type="RefSeq" id="WP_168695652.1">
    <property type="nucleotide sequence ID" value="NZ_CP051206.1"/>
</dbReference>
<evidence type="ECO:0000313" key="2">
    <source>
        <dbReference type="EMBL" id="QJB44416.1"/>
    </source>
</evidence>
<evidence type="ECO:0000313" key="3">
    <source>
        <dbReference type="Proteomes" id="UP000502433"/>
    </source>
</evidence>